<reference evidence="1 2" key="1">
    <citation type="journal article" date="2022" name="DNA Res.">
        <title>Chromosomal-level genome assembly of the orchid tree Bauhinia variegata (Leguminosae; Cercidoideae) supports the allotetraploid origin hypothesis of Bauhinia.</title>
        <authorList>
            <person name="Zhong Y."/>
            <person name="Chen Y."/>
            <person name="Zheng D."/>
            <person name="Pang J."/>
            <person name="Liu Y."/>
            <person name="Luo S."/>
            <person name="Meng S."/>
            <person name="Qian L."/>
            <person name="Wei D."/>
            <person name="Dai S."/>
            <person name="Zhou R."/>
        </authorList>
    </citation>
    <scope>NUCLEOTIDE SEQUENCE [LARGE SCALE GENOMIC DNA]</scope>
    <source>
        <strain evidence="1">BV-YZ2020</strain>
    </source>
</reference>
<sequence>MAFRILRHGLLEKFCYCIQNKFTTTYLPFLAIACASPIPAHKAVLATSSEIFKIMLDSDECKVAPSKTITLSEVKYEELECLWEFLYSGTLAPEKVEKHKLQETTLNFLVENIRDIASSSRFEAFVLKLPRPCTGNSSK</sequence>
<gene>
    <name evidence="1" type="ORF">L6164_029792</name>
</gene>
<organism evidence="1 2">
    <name type="scientific">Bauhinia variegata</name>
    <name type="common">Purple orchid tree</name>
    <name type="synonym">Phanera variegata</name>
    <dbReference type="NCBI Taxonomy" id="167791"/>
    <lineage>
        <taxon>Eukaryota</taxon>
        <taxon>Viridiplantae</taxon>
        <taxon>Streptophyta</taxon>
        <taxon>Embryophyta</taxon>
        <taxon>Tracheophyta</taxon>
        <taxon>Spermatophyta</taxon>
        <taxon>Magnoliopsida</taxon>
        <taxon>eudicotyledons</taxon>
        <taxon>Gunneridae</taxon>
        <taxon>Pentapetalae</taxon>
        <taxon>rosids</taxon>
        <taxon>fabids</taxon>
        <taxon>Fabales</taxon>
        <taxon>Fabaceae</taxon>
        <taxon>Cercidoideae</taxon>
        <taxon>Cercideae</taxon>
        <taxon>Bauhiniinae</taxon>
        <taxon>Bauhinia</taxon>
    </lineage>
</organism>
<evidence type="ECO:0000313" key="1">
    <source>
        <dbReference type="EMBL" id="KAI4306521.1"/>
    </source>
</evidence>
<protein>
    <submittedName>
        <fullName evidence="1">Uncharacterized protein</fullName>
    </submittedName>
</protein>
<comment type="caution">
    <text evidence="1">The sequence shown here is derived from an EMBL/GenBank/DDBJ whole genome shotgun (WGS) entry which is preliminary data.</text>
</comment>
<dbReference type="EMBL" id="CM039437">
    <property type="protein sequence ID" value="KAI4306521.1"/>
    <property type="molecule type" value="Genomic_DNA"/>
</dbReference>
<keyword evidence="2" id="KW-1185">Reference proteome</keyword>
<dbReference type="Proteomes" id="UP000828941">
    <property type="component" value="Chromosome 12"/>
</dbReference>
<evidence type="ECO:0000313" key="2">
    <source>
        <dbReference type="Proteomes" id="UP000828941"/>
    </source>
</evidence>
<name>A0ACB9L9T8_BAUVA</name>
<accession>A0ACB9L9T8</accession>
<proteinExistence type="predicted"/>